<keyword evidence="1" id="KW-1185">Reference proteome</keyword>
<protein>
    <submittedName>
        <fullName evidence="2">Uncharacterized protein</fullName>
    </submittedName>
</protein>
<sequence length="98" mass="11478">MTEETERRYMNCPTVATTTFEYDYLLVDICHDISSTCYHFGIQGYARQLIFHLTESARQCFEITSNNCKIEILIMENSEVEIKTLDQIIEYSFQISVS</sequence>
<proteinExistence type="predicted"/>
<organism evidence="1 2">
    <name type="scientific">Romanomermis culicivorax</name>
    <name type="common">Nematode worm</name>
    <dbReference type="NCBI Taxonomy" id="13658"/>
    <lineage>
        <taxon>Eukaryota</taxon>
        <taxon>Metazoa</taxon>
        <taxon>Ecdysozoa</taxon>
        <taxon>Nematoda</taxon>
        <taxon>Enoplea</taxon>
        <taxon>Dorylaimia</taxon>
        <taxon>Mermithida</taxon>
        <taxon>Mermithoidea</taxon>
        <taxon>Mermithidae</taxon>
        <taxon>Romanomermis</taxon>
    </lineage>
</organism>
<reference evidence="2" key="1">
    <citation type="submission" date="2022-11" db="UniProtKB">
        <authorList>
            <consortium name="WormBaseParasite"/>
        </authorList>
    </citation>
    <scope>IDENTIFICATION</scope>
</reference>
<accession>A0A915JXZ2</accession>
<dbReference type="WBParaSite" id="nRc.2.0.1.t30567-RA">
    <property type="protein sequence ID" value="nRc.2.0.1.t30567-RA"/>
    <property type="gene ID" value="nRc.2.0.1.g30567"/>
</dbReference>
<dbReference type="AlphaFoldDB" id="A0A915JXZ2"/>
<evidence type="ECO:0000313" key="2">
    <source>
        <dbReference type="WBParaSite" id="nRc.2.0.1.t30567-RA"/>
    </source>
</evidence>
<dbReference type="Proteomes" id="UP000887565">
    <property type="component" value="Unplaced"/>
</dbReference>
<evidence type="ECO:0000313" key="1">
    <source>
        <dbReference type="Proteomes" id="UP000887565"/>
    </source>
</evidence>
<name>A0A915JXZ2_ROMCU</name>